<sequence>MDNILIATMYFVGIGIVLGIVASFVGSAFNFTGMFKALFRFFQK</sequence>
<evidence type="ECO:0000313" key="3">
    <source>
        <dbReference type="Proteomes" id="UP000036756"/>
    </source>
</evidence>
<feature type="transmembrane region" description="Helical" evidence="1">
    <location>
        <begin position="6"/>
        <end position="31"/>
    </location>
</feature>
<dbReference type="AlphaFoldDB" id="A0A0J8D8L7"/>
<evidence type="ECO:0000313" key="2">
    <source>
        <dbReference type="EMBL" id="KMT22227.1"/>
    </source>
</evidence>
<dbReference type="Proteomes" id="UP000036756">
    <property type="component" value="Unassembled WGS sequence"/>
</dbReference>
<keyword evidence="1" id="KW-0812">Transmembrane</keyword>
<evidence type="ECO:0000256" key="1">
    <source>
        <dbReference type="SAM" id="Phobius"/>
    </source>
</evidence>
<protein>
    <submittedName>
        <fullName evidence="2">Uncharacterized protein</fullName>
    </submittedName>
</protein>
<keyword evidence="1" id="KW-1133">Transmembrane helix</keyword>
<accession>A0A0J8D8L7</accession>
<dbReference type="EMBL" id="LFVU01000024">
    <property type="protein sequence ID" value="KMT22227.1"/>
    <property type="molecule type" value="Genomic_DNA"/>
</dbReference>
<keyword evidence="1" id="KW-0472">Membrane</keyword>
<keyword evidence="3" id="KW-1185">Reference proteome</keyword>
<comment type="caution">
    <text evidence="2">The sequence shown here is derived from an EMBL/GenBank/DDBJ whole genome shotgun (WGS) entry which is preliminary data.</text>
</comment>
<organism evidence="2 3">
    <name type="scientific">Clostridium cylindrosporum DSM 605</name>
    <dbReference type="NCBI Taxonomy" id="1121307"/>
    <lineage>
        <taxon>Bacteria</taxon>
        <taxon>Bacillati</taxon>
        <taxon>Bacillota</taxon>
        <taxon>Clostridia</taxon>
        <taxon>Eubacteriales</taxon>
        <taxon>Clostridiaceae</taxon>
        <taxon>Clostridium</taxon>
    </lineage>
</organism>
<reference evidence="2 3" key="1">
    <citation type="submission" date="2015-06" db="EMBL/GenBank/DDBJ databases">
        <title>Draft genome sequence of the purine-degrading Clostridium cylindrosporum HC-1 (DSM 605).</title>
        <authorList>
            <person name="Poehlein A."/>
            <person name="Schiel-Bengelsdorf B."/>
            <person name="Bengelsdorf F."/>
            <person name="Daniel R."/>
            <person name="Duerre P."/>
        </authorList>
    </citation>
    <scope>NUCLEOTIDE SEQUENCE [LARGE SCALE GENOMIC DNA]</scope>
    <source>
        <strain evidence="2 3">DSM 605</strain>
    </source>
</reference>
<dbReference type="RefSeq" id="WP_278336147.1">
    <property type="nucleotide sequence ID" value="NZ_LFVU01000024.1"/>
</dbReference>
<dbReference type="PATRIC" id="fig|1121307.3.peg.1856"/>
<proteinExistence type="predicted"/>
<gene>
    <name evidence="2" type="ORF">CLCY_4c02000</name>
</gene>
<name>A0A0J8D8L7_CLOCY</name>